<dbReference type="InterPro" id="IPR050525">
    <property type="entry name" value="ECM_Assembly_Org"/>
</dbReference>
<keyword evidence="5" id="KW-0325">Glycoprotein</keyword>
<keyword evidence="8" id="KW-1185">Reference proteome</keyword>
<protein>
    <recommendedName>
        <fullName evidence="6">VWFA domain-containing protein</fullName>
    </recommendedName>
</protein>
<sequence length="537" mass="58789">MKRAIGATVQLLGGTRTDLALERMRQIYEAEERRGAPKLAIVITDGESTYTDMTAYQAKLARQHGVTVFAVGVGHSVNEKELARIASSPEYVFEVDTFEALKTIRELLTIKACSLEQADSPPVTPPTKGCDGKPADVVFALDASSSIWQLDFTKQLSFVEDVVSIFEISDNATRVGVLTYADRVRRHFHLHKHTDGAELRAAIGEIEQSGGNTNTAAAIRAIRKHYFAPRRSRPDVVHIGIVITDGRSDNPKETARQARMARKEGIHLFAVGVGKHVDQRELYNIASQPPEEYVFEVNNYEALGSVKQLLAMKTCEVTEPPTTPKPTTTTTTPPIVVCSPQLPADIVFAMPPDVTSAQSGHVLGLIRNLTTVLDLEGSGVRLGLAPKPCHVVPGFSLGEGSTNKEEVISKMTSFPVKRADPGEVIKHIRDVSFQESHGARHTSRKIGVAFVDTAGGRGDLILAASEMPRMQNDGIELLVVGVGDKVSRTELNSLIAPDMDRNVMISSSWEHLNDLSDQMKRRFDDLCAEYLLKAHKQ</sequence>
<evidence type="ECO:0000256" key="3">
    <source>
        <dbReference type="ARBA" id="ARBA00022729"/>
    </source>
</evidence>
<evidence type="ECO:0000256" key="1">
    <source>
        <dbReference type="ARBA" id="ARBA00004613"/>
    </source>
</evidence>
<dbReference type="PANTHER" id="PTHR24020:SF87">
    <property type="entry name" value="COLLAGEN ALPHA-1(VI) CHAIN-LIKE"/>
    <property type="match status" value="1"/>
</dbReference>
<dbReference type="FunFam" id="3.40.50.410:FF:000004">
    <property type="entry name" value="collagen alpha-6(VI) chain"/>
    <property type="match status" value="1"/>
</dbReference>
<evidence type="ECO:0000256" key="5">
    <source>
        <dbReference type="ARBA" id="ARBA00023180"/>
    </source>
</evidence>
<keyword evidence="3" id="KW-0732">Signal</keyword>
<reference evidence="7" key="1">
    <citation type="journal article" date="2023" name="Mol. Biol. Evol.">
        <title>Third-Generation Sequencing Reveals the Adaptive Role of the Epigenome in Three Deep-Sea Polychaetes.</title>
        <authorList>
            <person name="Perez M."/>
            <person name="Aroh O."/>
            <person name="Sun Y."/>
            <person name="Lan Y."/>
            <person name="Juniper S.K."/>
            <person name="Young C.R."/>
            <person name="Angers B."/>
            <person name="Qian P.Y."/>
        </authorList>
    </citation>
    <scope>NUCLEOTIDE SEQUENCE</scope>
    <source>
        <strain evidence="7">P08H-3</strain>
    </source>
</reference>
<proteinExistence type="predicted"/>
<gene>
    <name evidence="7" type="ORF">LSH36_186g01011</name>
</gene>
<organism evidence="7 8">
    <name type="scientific">Paralvinella palmiformis</name>
    <dbReference type="NCBI Taxonomy" id="53620"/>
    <lineage>
        <taxon>Eukaryota</taxon>
        <taxon>Metazoa</taxon>
        <taxon>Spiralia</taxon>
        <taxon>Lophotrochozoa</taxon>
        <taxon>Annelida</taxon>
        <taxon>Polychaeta</taxon>
        <taxon>Sedentaria</taxon>
        <taxon>Canalipalpata</taxon>
        <taxon>Terebellida</taxon>
        <taxon>Terebelliformia</taxon>
        <taxon>Alvinellidae</taxon>
        <taxon>Paralvinella</taxon>
    </lineage>
</organism>
<keyword evidence="2" id="KW-0964">Secreted</keyword>
<dbReference type="GO" id="GO:0005576">
    <property type="term" value="C:extracellular region"/>
    <property type="evidence" value="ECO:0007669"/>
    <property type="project" value="UniProtKB-SubCell"/>
</dbReference>
<feature type="domain" description="VWFA" evidence="6">
    <location>
        <begin position="1"/>
        <end position="108"/>
    </location>
</feature>
<accession>A0AAD9JSC1</accession>
<dbReference type="PROSITE" id="PS50234">
    <property type="entry name" value="VWFA"/>
    <property type="match status" value="3"/>
</dbReference>
<dbReference type="SMART" id="SM00327">
    <property type="entry name" value="VWA"/>
    <property type="match status" value="2"/>
</dbReference>
<dbReference type="Proteomes" id="UP001208570">
    <property type="component" value="Unassembled WGS sequence"/>
</dbReference>
<dbReference type="PANTHER" id="PTHR24020">
    <property type="entry name" value="COLLAGEN ALPHA"/>
    <property type="match status" value="1"/>
</dbReference>
<dbReference type="Pfam" id="PF00092">
    <property type="entry name" value="VWA"/>
    <property type="match status" value="3"/>
</dbReference>
<evidence type="ECO:0000313" key="8">
    <source>
        <dbReference type="Proteomes" id="UP001208570"/>
    </source>
</evidence>
<dbReference type="InterPro" id="IPR036465">
    <property type="entry name" value="vWFA_dom_sf"/>
</dbReference>
<dbReference type="EMBL" id="JAODUP010000186">
    <property type="protein sequence ID" value="KAK2157693.1"/>
    <property type="molecule type" value="Genomic_DNA"/>
</dbReference>
<keyword evidence="4" id="KW-0677">Repeat</keyword>
<evidence type="ECO:0000259" key="6">
    <source>
        <dbReference type="PROSITE" id="PS50234"/>
    </source>
</evidence>
<dbReference type="CDD" id="cd01450">
    <property type="entry name" value="vWFA_subfamily_ECM"/>
    <property type="match status" value="1"/>
</dbReference>
<feature type="domain" description="VWFA" evidence="6">
    <location>
        <begin position="345"/>
        <end position="519"/>
    </location>
</feature>
<dbReference type="AlphaFoldDB" id="A0AAD9JSC1"/>
<dbReference type="PRINTS" id="PR00453">
    <property type="entry name" value="VWFADOMAIN"/>
</dbReference>
<dbReference type="InterPro" id="IPR002035">
    <property type="entry name" value="VWF_A"/>
</dbReference>
<comment type="caution">
    <text evidence="7">The sequence shown here is derived from an EMBL/GenBank/DDBJ whole genome shotgun (WGS) entry which is preliminary data.</text>
</comment>
<evidence type="ECO:0000256" key="2">
    <source>
        <dbReference type="ARBA" id="ARBA00022525"/>
    </source>
</evidence>
<dbReference type="SUPFAM" id="SSF53300">
    <property type="entry name" value="vWA-like"/>
    <property type="match status" value="3"/>
</dbReference>
<comment type="subcellular location">
    <subcellularLocation>
        <location evidence="1">Secreted</location>
    </subcellularLocation>
</comment>
<evidence type="ECO:0000256" key="4">
    <source>
        <dbReference type="ARBA" id="ARBA00022737"/>
    </source>
</evidence>
<feature type="domain" description="VWFA" evidence="6">
    <location>
        <begin position="136"/>
        <end position="310"/>
    </location>
</feature>
<evidence type="ECO:0000313" key="7">
    <source>
        <dbReference type="EMBL" id="KAK2157693.1"/>
    </source>
</evidence>
<dbReference type="Gene3D" id="3.40.50.410">
    <property type="entry name" value="von Willebrand factor, type A domain"/>
    <property type="match status" value="3"/>
</dbReference>
<name>A0AAD9JSC1_9ANNE</name>